<name>A0A3N1NSX5_9GAMM</name>
<dbReference type="Pfam" id="PF00534">
    <property type="entry name" value="Glycos_transf_1"/>
    <property type="match status" value="1"/>
</dbReference>
<feature type="domain" description="Glycosyl transferase family 1" evidence="1">
    <location>
        <begin position="218"/>
        <end position="382"/>
    </location>
</feature>
<dbReference type="InterPro" id="IPR028098">
    <property type="entry name" value="Glyco_trans_4-like_N"/>
</dbReference>
<protein>
    <submittedName>
        <fullName evidence="3">Glycosyltransferase involved in cell wall biosynthesis</fullName>
    </submittedName>
</protein>
<dbReference type="PANTHER" id="PTHR45947">
    <property type="entry name" value="SULFOQUINOVOSYL TRANSFERASE SQD2"/>
    <property type="match status" value="1"/>
</dbReference>
<evidence type="ECO:0000313" key="4">
    <source>
        <dbReference type="Proteomes" id="UP000273643"/>
    </source>
</evidence>
<dbReference type="Proteomes" id="UP000273643">
    <property type="component" value="Unassembled WGS sequence"/>
</dbReference>
<dbReference type="EMBL" id="RJUK01000003">
    <property type="protein sequence ID" value="ROQ18067.1"/>
    <property type="molecule type" value="Genomic_DNA"/>
</dbReference>
<dbReference type="CDD" id="cd03801">
    <property type="entry name" value="GT4_PimA-like"/>
    <property type="match status" value="1"/>
</dbReference>
<reference evidence="3 4" key="1">
    <citation type="submission" date="2018-11" db="EMBL/GenBank/DDBJ databases">
        <title>Genomic Encyclopedia of Type Strains, Phase IV (KMG-IV): sequencing the most valuable type-strain genomes for metagenomic binning, comparative biology and taxonomic classification.</title>
        <authorList>
            <person name="Goeker M."/>
        </authorList>
    </citation>
    <scope>NUCLEOTIDE SEQUENCE [LARGE SCALE GENOMIC DNA]</scope>
    <source>
        <strain evidence="3 4">DSM 16974</strain>
    </source>
</reference>
<evidence type="ECO:0000313" key="3">
    <source>
        <dbReference type="EMBL" id="ROQ18067.1"/>
    </source>
</evidence>
<dbReference type="PANTHER" id="PTHR45947:SF3">
    <property type="entry name" value="SULFOQUINOVOSYL TRANSFERASE SQD2"/>
    <property type="match status" value="1"/>
</dbReference>
<dbReference type="GO" id="GO:0016757">
    <property type="term" value="F:glycosyltransferase activity"/>
    <property type="evidence" value="ECO:0007669"/>
    <property type="project" value="InterPro"/>
</dbReference>
<comment type="caution">
    <text evidence="3">The sequence shown here is derived from an EMBL/GenBank/DDBJ whole genome shotgun (WGS) entry which is preliminary data.</text>
</comment>
<evidence type="ECO:0000259" key="1">
    <source>
        <dbReference type="Pfam" id="PF00534"/>
    </source>
</evidence>
<organism evidence="3 4">
    <name type="scientific">Marinimicrobium koreense</name>
    <dbReference type="NCBI Taxonomy" id="306545"/>
    <lineage>
        <taxon>Bacteria</taxon>
        <taxon>Pseudomonadati</taxon>
        <taxon>Pseudomonadota</taxon>
        <taxon>Gammaproteobacteria</taxon>
        <taxon>Cellvibrionales</taxon>
        <taxon>Cellvibrionaceae</taxon>
        <taxon>Marinimicrobium</taxon>
    </lineage>
</organism>
<dbReference type="InterPro" id="IPR050194">
    <property type="entry name" value="Glycosyltransferase_grp1"/>
</dbReference>
<keyword evidence="3" id="KW-0808">Transferase</keyword>
<dbReference type="Pfam" id="PF13439">
    <property type="entry name" value="Glyco_transf_4"/>
    <property type="match status" value="1"/>
</dbReference>
<accession>A0A3N1NSX5</accession>
<dbReference type="RefSeq" id="WP_170162963.1">
    <property type="nucleotide sequence ID" value="NZ_RJUK01000003.1"/>
</dbReference>
<dbReference type="SUPFAM" id="SSF53756">
    <property type="entry name" value="UDP-Glycosyltransferase/glycogen phosphorylase"/>
    <property type="match status" value="1"/>
</dbReference>
<dbReference type="InterPro" id="IPR001296">
    <property type="entry name" value="Glyco_trans_1"/>
</dbReference>
<dbReference type="AlphaFoldDB" id="A0A3N1NSX5"/>
<feature type="domain" description="Glycosyltransferase subfamily 4-like N-terminal" evidence="2">
    <location>
        <begin position="30"/>
        <end position="208"/>
    </location>
</feature>
<gene>
    <name evidence="3" type="ORF">EDC38_3040</name>
</gene>
<sequence length="409" mass="46018">MDKKAKVIVVAPRFPAINQPWIDTYLEQLLKNNFDVTIYSENYSNDIYGEKVDTLNLTDRVVRFPFERKNLITPAIVSLIRPWRIMKSVEISKAISSDTKSFIKNIFYALKFFSKIESFKDASIIHSHSEGLTYKFLILSKILDIPIIQTFHGLPPMGVKQLNEKKREILYKNVSRVLVNTSFSSEQVQQLGCDKKIITIIPQGLPLSEFPFSPMPKPSPEGGLNVITVGRFHRDKGQGYAIGALKRLMSSGVNIKWTFIGVGPDIDRLKRLAMRLGVSSRTSFISGLSSKKLVEKYSSNHVLVLPSISSKEGHVETQGVVIQEAQATGCLAVVSRTGGIPECVNEGDDAILFRQRSSRDIAESICRLMTEEFPWEEFQNKARLNVEENFSADVIGERMATIIMKLIEA</sequence>
<dbReference type="Gene3D" id="3.40.50.2000">
    <property type="entry name" value="Glycogen Phosphorylase B"/>
    <property type="match status" value="2"/>
</dbReference>
<proteinExistence type="predicted"/>
<keyword evidence="4" id="KW-1185">Reference proteome</keyword>
<evidence type="ECO:0000259" key="2">
    <source>
        <dbReference type="Pfam" id="PF13439"/>
    </source>
</evidence>